<feature type="compositionally biased region" description="Polar residues" evidence="1">
    <location>
        <begin position="762"/>
        <end position="803"/>
    </location>
</feature>
<feature type="compositionally biased region" description="Polar residues" evidence="1">
    <location>
        <begin position="189"/>
        <end position="198"/>
    </location>
</feature>
<evidence type="ECO:0000313" key="2">
    <source>
        <dbReference type="EMBL" id="KKY28585.1"/>
    </source>
</evidence>
<feature type="region of interest" description="Disordered" evidence="1">
    <location>
        <begin position="823"/>
        <end position="870"/>
    </location>
</feature>
<reference evidence="2 3" key="2">
    <citation type="submission" date="2015-05" db="EMBL/GenBank/DDBJ databases">
        <authorList>
            <person name="Morales-Cruz A."/>
            <person name="Amrine K.C."/>
            <person name="Cantu D."/>
        </authorList>
    </citation>
    <scope>NUCLEOTIDE SEQUENCE [LARGE SCALE GENOMIC DNA]</scope>
    <source>
        <strain evidence="2">UCRPC4</strain>
    </source>
</reference>
<comment type="caution">
    <text evidence="2">The sequence shown here is derived from an EMBL/GenBank/DDBJ whole genome shotgun (WGS) entry which is preliminary data.</text>
</comment>
<feature type="region of interest" description="Disordered" evidence="1">
    <location>
        <begin position="634"/>
        <end position="804"/>
    </location>
</feature>
<dbReference type="Proteomes" id="UP000053317">
    <property type="component" value="Unassembled WGS sequence"/>
</dbReference>
<keyword evidence="3" id="KW-1185">Reference proteome</keyword>
<evidence type="ECO:0008006" key="4">
    <source>
        <dbReference type="Google" id="ProtNLM"/>
    </source>
</evidence>
<gene>
    <name evidence="2" type="ORF">UCRPC4_g00517</name>
</gene>
<feature type="region of interest" description="Disordered" evidence="1">
    <location>
        <begin position="462"/>
        <end position="608"/>
    </location>
</feature>
<accession>A0A0G2HJR7</accession>
<sequence>MKSTAMAIISNWIQPLFEEIGTKLIGSHWDRSPIAVNAAPISLSKGPNTIYIRQEVRQLVQVSQCRRLRTVGVLATVADSTSLIDAELRDPTLLTREESYGAHIPSIEAGNVIELHHIEIRITRGFKNWRTTLWMKGFDVVAHQGLPAPQPLLRLNNDRQFQELLQSYFRFFQKPVLAPAIAAMDSPGSIRSQESVPSPSLEDSDQENSNPYSISQMQFATQAPQTLDIMSPETTHNKSKRAHASSSLLSLLGDEPPRKRRRSNQGQSTDQAADKINYTSPVGAFQSKTRKFATYNQFGRLDGSSQKLNEAEVARKLSTATTHQILQAESEPEASRKPSTDRGRQNELPQHTICAANEQTRSQQPAADEDESNRTGTTSPFRGLYESGLLMNRFLPRRLFQIPGAQKRLLDRERSWQPPKVGDRSPNGCIPPRLLKRLADAADNADDTLSPQVNVDEVGTYGHASHARDKGRDCPEELPLPERPNAVESPHRTDLVIGVEPAYKESLSDESDTSSAVGSAEWPPSSPEEKIQNLPPDSSSEASPSGRRNKTPSSGERLLPEVGDRSHSKPVLRVFSQESEAAGHGRSSGGSSEPEQEGDASLASAGMKQTLFVHTRSANDVSYDHQTTSTPAVDFQSTNLSTSTQIQVKRTPVVHNNTMLSNTYPSTSDASPSEPFTRDSNYEPITHIPGTFGSPAKHWSADDNQSSHKLPKNNDPPVVPCGSETQTNDPGHAKGDMDLYVDRGDANSGDDDLEKAEDDALSQQLSSQIQEYSSHHAQAGQKLNSPHSNYTASQQYSPLQASHNGHVLSHEQLEIDECRNMRHRTRRHPTSESSVGDGVGHEQTPTPVETHIDYSSPQGSKQISKQATSARPPILEVKSQYYLF</sequence>
<feature type="compositionally biased region" description="Acidic residues" evidence="1">
    <location>
        <begin position="748"/>
        <end position="760"/>
    </location>
</feature>
<name>A0A0G2HJR7_PHACM</name>
<proteinExistence type="predicted"/>
<feature type="compositionally biased region" description="Basic and acidic residues" evidence="1">
    <location>
        <begin position="558"/>
        <end position="567"/>
    </location>
</feature>
<feature type="compositionally biased region" description="Basic and acidic residues" evidence="1">
    <location>
        <begin position="333"/>
        <end position="345"/>
    </location>
</feature>
<feature type="region of interest" description="Disordered" evidence="1">
    <location>
        <begin position="234"/>
        <end position="281"/>
    </location>
</feature>
<feature type="region of interest" description="Disordered" evidence="1">
    <location>
        <begin position="188"/>
        <end position="211"/>
    </location>
</feature>
<evidence type="ECO:0000256" key="1">
    <source>
        <dbReference type="SAM" id="MobiDB-lite"/>
    </source>
</evidence>
<dbReference type="AlphaFoldDB" id="A0A0G2HJR7"/>
<feature type="compositionally biased region" description="Polar residues" evidence="1">
    <location>
        <begin position="634"/>
        <end position="671"/>
    </location>
</feature>
<protein>
    <recommendedName>
        <fullName evidence="4">Telomere replication protein EST3</fullName>
    </recommendedName>
</protein>
<feature type="compositionally biased region" description="Basic and acidic residues" evidence="1">
    <location>
        <begin position="466"/>
        <end position="475"/>
    </location>
</feature>
<evidence type="ECO:0000313" key="3">
    <source>
        <dbReference type="Proteomes" id="UP000053317"/>
    </source>
</evidence>
<feature type="region of interest" description="Disordered" evidence="1">
    <location>
        <begin position="322"/>
        <end position="383"/>
    </location>
</feature>
<organism evidence="2 3">
    <name type="scientific">Phaeomoniella chlamydospora</name>
    <name type="common">Phaeoacremonium chlamydosporum</name>
    <dbReference type="NCBI Taxonomy" id="158046"/>
    <lineage>
        <taxon>Eukaryota</taxon>
        <taxon>Fungi</taxon>
        <taxon>Dikarya</taxon>
        <taxon>Ascomycota</taxon>
        <taxon>Pezizomycotina</taxon>
        <taxon>Eurotiomycetes</taxon>
        <taxon>Chaetothyriomycetidae</taxon>
        <taxon>Phaeomoniellales</taxon>
        <taxon>Phaeomoniellaceae</taxon>
        <taxon>Phaeomoniella</taxon>
    </lineage>
</organism>
<feature type="compositionally biased region" description="Polar residues" evidence="1">
    <location>
        <begin position="843"/>
        <end position="869"/>
    </location>
</feature>
<reference evidence="2 3" key="1">
    <citation type="submission" date="2015-05" db="EMBL/GenBank/DDBJ databases">
        <title>Distinctive expansion of gene families associated with plant cell wall degradation and secondary metabolism in the genomes of grapevine trunk pathogens.</title>
        <authorList>
            <person name="Lawrence D.P."/>
            <person name="Travadon R."/>
            <person name="Rolshausen P.E."/>
            <person name="Baumgartner K."/>
        </authorList>
    </citation>
    <scope>NUCLEOTIDE SEQUENCE [LARGE SCALE GENOMIC DNA]</scope>
    <source>
        <strain evidence="2">UCRPC4</strain>
    </source>
</reference>
<feature type="compositionally biased region" description="Basic and acidic residues" evidence="1">
    <location>
        <begin position="731"/>
        <end position="745"/>
    </location>
</feature>
<dbReference type="EMBL" id="LCWF01000011">
    <property type="protein sequence ID" value="KKY28585.1"/>
    <property type="molecule type" value="Genomic_DNA"/>
</dbReference>
<feature type="compositionally biased region" description="Low complexity" evidence="1">
    <location>
        <begin position="578"/>
        <end position="593"/>
    </location>
</feature>